<feature type="non-terminal residue" evidence="1">
    <location>
        <position position="1"/>
    </location>
</feature>
<dbReference type="Pfam" id="PF05133">
    <property type="entry name" value="SPP1_portal"/>
    <property type="match status" value="1"/>
</dbReference>
<dbReference type="InterPro" id="IPR021145">
    <property type="entry name" value="Portal_protein_SPP1_Gp6-like"/>
</dbReference>
<proteinExistence type="predicted"/>
<organism evidence="1">
    <name type="scientific">marine sediment metagenome</name>
    <dbReference type="NCBI Taxonomy" id="412755"/>
    <lineage>
        <taxon>unclassified sequences</taxon>
        <taxon>metagenomes</taxon>
        <taxon>ecological metagenomes</taxon>
    </lineage>
</organism>
<reference evidence="1" key="1">
    <citation type="journal article" date="2014" name="Front. Microbiol.">
        <title>High frequency of phylogenetically diverse reductive dehalogenase-homologous genes in deep subseafloor sedimentary metagenomes.</title>
        <authorList>
            <person name="Kawai M."/>
            <person name="Futagami T."/>
            <person name="Toyoda A."/>
            <person name="Takaki Y."/>
            <person name="Nishi S."/>
            <person name="Hori S."/>
            <person name="Arai W."/>
            <person name="Tsubouchi T."/>
            <person name="Morono Y."/>
            <person name="Uchiyama I."/>
            <person name="Ito T."/>
            <person name="Fujiyama A."/>
            <person name="Inagaki F."/>
            <person name="Takami H."/>
        </authorList>
    </citation>
    <scope>NUCLEOTIDE SEQUENCE</scope>
    <source>
        <strain evidence="1">Expedition CK06-06</strain>
    </source>
</reference>
<name>X0YGM1_9ZZZZ</name>
<dbReference type="EMBL" id="BART01004625">
    <property type="protein sequence ID" value="GAG55159.1"/>
    <property type="molecule type" value="Genomic_DNA"/>
</dbReference>
<dbReference type="AlphaFoldDB" id="X0YGM1"/>
<evidence type="ECO:0008006" key="2">
    <source>
        <dbReference type="Google" id="ProtNLM"/>
    </source>
</evidence>
<gene>
    <name evidence="1" type="ORF">S01H4_11444</name>
</gene>
<evidence type="ECO:0000313" key="1">
    <source>
        <dbReference type="EMBL" id="GAG55159.1"/>
    </source>
</evidence>
<accession>X0YGM1</accession>
<protein>
    <recommendedName>
        <fullName evidence="2">Phage portal protein</fullName>
    </recommendedName>
</protein>
<sequence>KTSIIAQLNRHDIDRLREYRGLLDFYHGRQWEGRERRGEKRLTFNYTKVFIDKVTSYLMSGINFAVEAAGDSDEDKARAQRAEAALHQVYEDNNLEQLDLETEIDCAILGDASYKVIWDAEAKRVRITAPDVQGIYAWWLGDDTSRIWRVASKYSLSAEETEFLYQVKPKAKKATVVELWTDGEFELYLDDNLIESKPNPYGFIPFIIYPNLREPKRFWGISDLSQIIESQQELNRAMSQLSRILELSGNPIAVLENVEESEDITVKPGAVWNIPEDAKAYLLDQ</sequence>
<comment type="caution">
    <text evidence="1">The sequence shown here is derived from an EMBL/GenBank/DDBJ whole genome shotgun (WGS) entry which is preliminary data.</text>
</comment>